<dbReference type="STRING" id="997296.PB1_11789"/>
<accession>I3DVG9</accession>
<dbReference type="PATRIC" id="fig|997296.3.peg.2480"/>
<dbReference type="EMBL" id="AFEU01000003">
    <property type="protein sequence ID" value="EIJ78240.1"/>
    <property type="molecule type" value="Genomic_DNA"/>
</dbReference>
<protein>
    <submittedName>
        <fullName evidence="1">Uncharacterized protein</fullName>
    </submittedName>
</protein>
<gene>
    <name evidence="1" type="ORF">PB1_11789</name>
</gene>
<proteinExistence type="predicted"/>
<dbReference type="Proteomes" id="UP000010523">
    <property type="component" value="Unassembled WGS sequence"/>
</dbReference>
<organism evidence="1 2">
    <name type="scientific">Bacillus methanolicus PB1</name>
    <dbReference type="NCBI Taxonomy" id="997296"/>
    <lineage>
        <taxon>Bacteria</taxon>
        <taxon>Bacillati</taxon>
        <taxon>Bacillota</taxon>
        <taxon>Bacilli</taxon>
        <taxon>Bacillales</taxon>
        <taxon>Bacillaceae</taxon>
        <taxon>Bacillus</taxon>
    </lineage>
</organism>
<name>I3DVG9_BACMT</name>
<evidence type="ECO:0000313" key="2">
    <source>
        <dbReference type="Proteomes" id="UP000010523"/>
    </source>
</evidence>
<evidence type="ECO:0000313" key="1">
    <source>
        <dbReference type="EMBL" id="EIJ78240.1"/>
    </source>
</evidence>
<comment type="caution">
    <text evidence="1">The sequence shown here is derived from an EMBL/GenBank/DDBJ whole genome shotgun (WGS) entry which is preliminary data.</text>
</comment>
<keyword evidence="2" id="KW-1185">Reference proteome</keyword>
<reference evidence="1 2" key="1">
    <citation type="journal article" date="2012" name="Appl. Environ. Microbiol.">
        <title>Genome Sequence of Thermotolerant Bacillus methanolicus: Features and Regulation Related to Methylotrophy and Production of L-Lysine and L-Glutamate from Methanol.</title>
        <authorList>
            <person name="Heggeset T.M."/>
            <person name="Krog A."/>
            <person name="Balzer S."/>
            <person name="Wentzel A."/>
            <person name="Ellingsen T.E."/>
            <person name="Brautaset T."/>
        </authorList>
    </citation>
    <scope>NUCLEOTIDE SEQUENCE [LARGE SCALE GENOMIC DNA]</scope>
    <source>
        <strain evidence="1 2">PB1</strain>
    </source>
</reference>
<sequence length="41" mass="4266">MRALCATESGVFKLEDFAAAKPQNLPPESCAKNTGAARALS</sequence>
<dbReference type="AlphaFoldDB" id="I3DVG9"/>